<comment type="caution">
    <text evidence="1">The sequence shown here is derived from an EMBL/GenBank/DDBJ whole genome shotgun (WGS) entry which is preliminary data.</text>
</comment>
<organism evidence="1 2">
    <name type="scientific">Paramecium primaurelia</name>
    <dbReference type="NCBI Taxonomy" id="5886"/>
    <lineage>
        <taxon>Eukaryota</taxon>
        <taxon>Sar</taxon>
        <taxon>Alveolata</taxon>
        <taxon>Ciliophora</taxon>
        <taxon>Intramacronucleata</taxon>
        <taxon>Oligohymenophorea</taxon>
        <taxon>Peniculida</taxon>
        <taxon>Parameciidae</taxon>
        <taxon>Paramecium</taxon>
    </lineage>
</organism>
<evidence type="ECO:0000313" key="1">
    <source>
        <dbReference type="EMBL" id="CAD8090067.1"/>
    </source>
</evidence>
<evidence type="ECO:0000313" key="2">
    <source>
        <dbReference type="Proteomes" id="UP000688137"/>
    </source>
</evidence>
<dbReference type="AlphaFoldDB" id="A0A8S1NAP2"/>
<sequence>MNKFLSKSFTQLRCYWVSKSYNTSQEIQICSSRLDLTRDDLQPDELTTLICTQLDPIKLIDIYNRYKYSFTERHLLQSLKITAKMQGMYNLPVHDHYFNESYQNLIRQFNQYISTLNNLDLGDFIYWYKKLFYDNLSVGFLNSVDVKQLQQIIKKYIEDNQFLPRQLNMIYECVDMIFPNDEILSKLYIDYVFSTNEITVVQLMQFLTSINKKFIIKKRVDLYCILQVLNYSKNVCKSFDVDQYAFMTKTFVNMRLKYHVTEKQYLEQIEDKFEATKQNVKYLESGSIIAFLQNCKYQNPEESRSLLLLIHEQVQQMLQKYEDKQSSLNFDFLIQYLQNVIFADYIDNNDILKLELVCLNLLKENFNITNVYQMSLYYLEKKKKCEPFAEYLKIVLNNLSMQNINLNIKNLLYLHFICEIDISQFLRKLNNQNFSNTQIDNYDDVQLSKTSILNMVILFDEYPQIPLPEFIANQFYKMGSMPLLLALCNCQYFSPRMRTLYTQKLQNLRGEGRLDKRFRQNILESIKTEEDAYHLYKWFFQSNKFQLNIALLQVLISNENINITKPQAYFLYLVIKSSIDVLDMEIIINELIYQTRFFDFLLEIDQDIINKILEQSYKFNDGQGTAIMIQLLEQKFPDNLKQFKIPQHLMLNYQCLEQYDTNFILMMIKYHCYPLKDSLKIFNNLINFQQNELRLFILYLEMSQTIGLEKMHSYILKQIKKLNETYIIQIQ</sequence>
<dbReference type="OMA" id="NYQCLEQ"/>
<protein>
    <submittedName>
        <fullName evidence="1">Uncharacterized protein</fullName>
    </submittedName>
</protein>
<accession>A0A8S1NAP2</accession>
<dbReference type="Proteomes" id="UP000688137">
    <property type="component" value="Unassembled WGS sequence"/>
</dbReference>
<keyword evidence="2" id="KW-1185">Reference proteome</keyword>
<dbReference type="EMBL" id="CAJJDM010000088">
    <property type="protein sequence ID" value="CAD8090067.1"/>
    <property type="molecule type" value="Genomic_DNA"/>
</dbReference>
<gene>
    <name evidence="1" type="ORF">PPRIM_AZ9-3.1.T0850081</name>
</gene>
<proteinExistence type="predicted"/>
<reference evidence="1" key="1">
    <citation type="submission" date="2021-01" db="EMBL/GenBank/DDBJ databases">
        <authorList>
            <consortium name="Genoscope - CEA"/>
            <person name="William W."/>
        </authorList>
    </citation>
    <scope>NUCLEOTIDE SEQUENCE</scope>
</reference>
<name>A0A8S1NAP2_PARPR</name>